<accession>A0A846ZJ70</accession>
<dbReference type="InterPro" id="IPR046977">
    <property type="entry name" value="RsmC/RlmG"/>
</dbReference>
<evidence type="ECO:0000256" key="2">
    <source>
        <dbReference type="ARBA" id="ARBA00022552"/>
    </source>
</evidence>
<keyword evidence="5" id="KW-0949">S-adenosyl-L-methionine</keyword>
<keyword evidence="2" id="KW-0698">rRNA processing</keyword>
<evidence type="ECO:0000256" key="1">
    <source>
        <dbReference type="ARBA" id="ARBA00022490"/>
    </source>
</evidence>
<dbReference type="PANTHER" id="PTHR47816">
    <property type="entry name" value="RIBOSOMAL RNA SMALL SUBUNIT METHYLTRANSFERASE C"/>
    <property type="match status" value="1"/>
</dbReference>
<dbReference type="Gene3D" id="3.40.50.150">
    <property type="entry name" value="Vaccinia Virus protein VP39"/>
    <property type="match status" value="2"/>
</dbReference>
<dbReference type="SUPFAM" id="SSF53335">
    <property type="entry name" value="S-adenosyl-L-methionine-dependent methyltransferases"/>
    <property type="match status" value="1"/>
</dbReference>
<dbReference type="Pfam" id="PF05175">
    <property type="entry name" value="MTS"/>
    <property type="match status" value="1"/>
</dbReference>
<keyword evidence="3 7" id="KW-0489">Methyltransferase</keyword>
<dbReference type="InterPro" id="IPR007848">
    <property type="entry name" value="Small_mtfrase_dom"/>
</dbReference>
<dbReference type="PANTHER" id="PTHR47816:SF4">
    <property type="entry name" value="RIBOSOMAL RNA SMALL SUBUNIT METHYLTRANSFERASE C"/>
    <property type="match status" value="1"/>
</dbReference>
<comment type="caution">
    <text evidence="7">The sequence shown here is derived from an EMBL/GenBank/DDBJ whole genome shotgun (WGS) entry which is preliminary data.</text>
</comment>
<feature type="domain" description="Methyltransferase small" evidence="6">
    <location>
        <begin position="176"/>
        <end position="347"/>
    </location>
</feature>
<dbReference type="AlphaFoldDB" id="A0A846ZJ70"/>
<dbReference type="GO" id="GO:0006364">
    <property type="term" value="P:rRNA processing"/>
    <property type="evidence" value="ECO:0007669"/>
    <property type="project" value="UniProtKB-KW"/>
</dbReference>
<reference evidence="7 8" key="1">
    <citation type="journal article" date="2017" name="Int. J. Syst. Evol. Microbiol.">
        <title>Oleiagrimonas citrea sp. nov., a marine bacterium isolated from tidal flat sediment and emended description of the genus Oleiagrimonas Fang et al. 2015 and Oleiagrimonas soli.</title>
        <authorList>
            <person name="Yang S.H."/>
            <person name="Seo H.S."/>
            <person name="Seong C.N."/>
            <person name="Kwon K.K."/>
        </authorList>
    </citation>
    <scope>NUCLEOTIDE SEQUENCE [LARGE SCALE GENOMIC DNA]</scope>
    <source>
        <strain evidence="7 8">MEBiC09124</strain>
    </source>
</reference>
<dbReference type="RefSeq" id="WP_168608502.1">
    <property type="nucleotide sequence ID" value="NZ_JAAZQD010000001.1"/>
</dbReference>
<dbReference type="GO" id="GO:0008757">
    <property type="term" value="F:S-adenosylmethionine-dependent methyltransferase activity"/>
    <property type="evidence" value="ECO:0007669"/>
    <property type="project" value="InterPro"/>
</dbReference>
<protein>
    <submittedName>
        <fullName evidence="7">Class I SAM-dependent methyltransferase</fullName>
    </submittedName>
</protein>
<dbReference type="GO" id="GO:0032259">
    <property type="term" value="P:methylation"/>
    <property type="evidence" value="ECO:0007669"/>
    <property type="project" value="UniProtKB-KW"/>
</dbReference>
<keyword evidence="8" id="KW-1185">Reference proteome</keyword>
<dbReference type="Proteomes" id="UP000541636">
    <property type="component" value="Unassembled WGS sequence"/>
</dbReference>
<dbReference type="GO" id="GO:0008170">
    <property type="term" value="F:N-methyltransferase activity"/>
    <property type="evidence" value="ECO:0007669"/>
    <property type="project" value="UniProtKB-ARBA"/>
</dbReference>
<dbReference type="EMBL" id="JAAZQD010000001">
    <property type="protein sequence ID" value="NKZ37411.1"/>
    <property type="molecule type" value="Genomic_DNA"/>
</dbReference>
<proteinExistence type="predicted"/>
<dbReference type="CDD" id="cd02440">
    <property type="entry name" value="AdoMet_MTases"/>
    <property type="match status" value="1"/>
</dbReference>
<keyword evidence="4 7" id="KW-0808">Transferase</keyword>
<evidence type="ECO:0000259" key="6">
    <source>
        <dbReference type="Pfam" id="PF05175"/>
    </source>
</evidence>
<dbReference type="PROSITE" id="PS00092">
    <property type="entry name" value="N6_MTASE"/>
    <property type="match status" value="1"/>
</dbReference>
<evidence type="ECO:0000313" key="8">
    <source>
        <dbReference type="Proteomes" id="UP000541636"/>
    </source>
</evidence>
<evidence type="ECO:0000256" key="3">
    <source>
        <dbReference type="ARBA" id="ARBA00022603"/>
    </source>
</evidence>
<gene>
    <name evidence="7" type="ORF">HF690_00400</name>
</gene>
<dbReference type="InterPro" id="IPR029063">
    <property type="entry name" value="SAM-dependent_MTases_sf"/>
</dbReference>
<organism evidence="7 8">
    <name type="scientific">Oleiagrimonas citrea</name>
    <dbReference type="NCBI Taxonomy" id="1665687"/>
    <lineage>
        <taxon>Bacteria</taxon>
        <taxon>Pseudomonadati</taxon>
        <taxon>Pseudomonadota</taxon>
        <taxon>Gammaproteobacteria</taxon>
        <taxon>Lysobacterales</taxon>
        <taxon>Rhodanobacteraceae</taxon>
        <taxon>Oleiagrimonas</taxon>
    </lineage>
</organism>
<evidence type="ECO:0000256" key="5">
    <source>
        <dbReference type="ARBA" id="ARBA00022691"/>
    </source>
</evidence>
<sequence>MPRNENAAPLALAETLREGVSGAPASGRALFLCARAEMLETLPDAHDWQCVQNLKPLARELEQQGHAVSSDIETLDGERFALTVLLPPRQRDEARAWLARAVQCTHPDGVVVAAMPNTGGARSGERDLQQLTGTVHHVSRRKCRVFWSDLTQAHIDPERLSEWCALDALRPILDGRFLSRPGLFAWDRIDAASALLAAHLPASIHGRVADLGAGYGFLSVMLLERAKEIEALDLYEADARALEPARRNIERAVRDSAHAAQVDVHWRDVTQGLPAEYDFIVSNPPFHQGRADRPELGQAFIRTAASALRPRGALWLVANRHLPYEATLAHEFETVRTHAEQGGFKVIEAVRGRRGARG</sequence>
<dbReference type="InterPro" id="IPR002052">
    <property type="entry name" value="DNA_methylase_N6_adenine_CS"/>
</dbReference>
<name>A0A846ZJ70_9GAMM</name>
<evidence type="ECO:0000256" key="4">
    <source>
        <dbReference type="ARBA" id="ARBA00022679"/>
    </source>
</evidence>
<evidence type="ECO:0000313" key="7">
    <source>
        <dbReference type="EMBL" id="NKZ37411.1"/>
    </source>
</evidence>
<dbReference type="GO" id="GO:0003676">
    <property type="term" value="F:nucleic acid binding"/>
    <property type="evidence" value="ECO:0007669"/>
    <property type="project" value="InterPro"/>
</dbReference>
<keyword evidence="1" id="KW-0963">Cytoplasm</keyword>